<reference evidence="12" key="1">
    <citation type="journal article" date="2021" name="Genome Biol. Evol.">
        <title>A High-Quality Reference Genome for a Parasitic Bivalve with Doubly Uniparental Inheritance (Bivalvia: Unionida).</title>
        <authorList>
            <person name="Smith C.H."/>
        </authorList>
    </citation>
    <scope>NUCLEOTIDE SEQUENCE</scope>
    <source>
        <strain evidence="12">CHS0354</strain>
    </source>
</reference>
<dbReference type="Pfam" id="PF05036">
    <property type="entry name" value="SPOR"/>
    <property type="match status" value="2"/>
</dbReference>
<evidence type="ECO:0000256" key="3">
    <source>
        <dbReference type="ARBA" id="ARBA00022475"/>
    </source>
</evidence>
<keyword evidence="4 10" id="KW-0812">Transmembrane</keyword>
<keyword evidence="3" id="KW-1003">Cell membrane</keyword>
<dbReference type="InterPro" id="IPR007730">
    <property type="entry name" value="SPOR-like_dom"/>
</dbReference>
<organism evidence="12 13">
    <name type="scientific">Potamilus streckersoni</name>
    <dbReference type="NCBI Taxonomy" id="2493646"/>
    <lineage>
        <taxon>Eukaryota</taxon>
        <taxon>Metazoa</taxon>
        <taxon>Spiralia</taxon>
        <taxon>Lophotrochozoa</taxon>
        <taxon>Mollusca</taxon>
        <taxon>Bivalvia</taxon>
        <taxon>Autobranchia</taxon>
        <taxon>Heteroconchia</taxon>
        <taxon>Palaeoheterodonta</taxon>
        <taxon>Unionida</taxon>
        <taxon>Unionoidea</taxon>
        <taxon>Unionidae</taxon>
        <taxon>Ambleminae</taxon>
        <taxon>Lampsilini</taxon>
        <taxon>Potamilus</taxon>
    </lineage>
</organism>
<dbReference type="GO" id="GO:0042834">
    <property type="term" value="F:peptidoglycan binding"/>
    <property type="evidence" value="ECO:0007669"/>
    <property type="project" value="InterPro"/>
</dbReference>
<keyword evidence="2" id="KW-0813">Transport</keyword>
<evidence type="ECO:0000256" key="5">
    <source>
        <dbReference type="ARBA" id="ARBA00022927"/>
    </source>
</evidence>
<evidence type="ECO:0000259" key="11">
    <source>
        <dbReference type="Pfam" id="PF05036"/>
    </source>
</evidence>
<feature type="compositionally biased region" description="Low complexity" evidence="9">
    <location>
        <begin position="475"/>
        <end position="491"/>
    </location>
</feature>
<comment type="subcellular location">
    <subcellularLocation>
        <location evidence="1">Cell membrane</location>
        <topology evidence="1">Single-pass membrane protein</topology>
    </subcellularLocation>
</comment>
<dbReference type="Proteomes" id="UP001195483">
    <property type="component" value="Unassembled WGS sequence"/>
</dbReference>
<keyword evidence="5" id="KW-0653">Protein transport</keyword>
<name>A0AAE0TAJ2_9BIVA</name>
<dbReference type="InterPro" id="IPR036680">
    <property type="entry name" value="SPOR-like_sf"/>
</dbReference>
<accession>A0AAE0TAJ2</accession>
<evidence type="ECO:0000256" key="4">
    <source>
        <dbReference type="ARBA" id="ARBA00022692"/>
    </source>
</evidence>
<feature type="compositionally biased region" description="Polar residues" evidence="9">
    <location>
        <begin position="438"/>
        <end position="450"/>
    </location>
</feature>
<reference evidence="12" key="2">
    <citation type="journal article" date="2021" name="Genome Biol. Evol.">
        <title>Developing a high-quality reference genome for a parasitic bivalve with doubly uniparental inheritance (Bivalvia: Unionida).</title>
        <authorList>
            <person name="Smith C.H."/>
        </authorList>
    </citation>
    <scope>NUCLEOTIDE SEQUENCE</scope>
    <source>
        <strain evidence="12">CHS0354</strain>
        <tissue evidence="12">Mantle</tissue>
    </source>
</reference>
<keyword evidence="8 10" id="KW-0472">Membrane</keyword>
<evidence type="ECO:0000256" key="1">
    <source>
        <dbReference type="ARBA" id="ARBA00004162"/>
    </source>
</evidence>
<evidence type="ECO:0000256" key="6">
    <source>
        <dbReference type="ARBA" id="ARBA00022989"/>
    </source>
</evidence>
<dbReference type="InterPro" id="IPR003849">
    <property type="entry name" value="Preprotein_translocase_YajC"/>
</dbReference>
<gene>
    <name evidence="12" type="ORF">CHS0354_018380</name>
</gene>
<dbReference type="Pfam" id="PF02699">
    <property type="entry name" value="YajC"/>
    <property type="match status" value="1"/>
</dbReference>
<comment type="caution">
    <text evidence="12">The sequence shown here is derived from an EMBL/GenBank/DDBJ whole genome shotgun (WGS) entry which is preliminary data.</text>
</comment>
<dbReference type="AlphaFoldDB" id="A0AAE0TAJ2"/>
<dbReference type="SMART" id="SM01323">
    <property type="entry name" value="YajC"/>
    <property type="match status" value="1"/>
</dbReference>
<feature type="transmembrane region" description="Helical" evidence="10">
    <location>
        <begin position="353"/>
        <end position="372"/>
    </location>
</feature>
<evidence type="ECO:0000256" key="10">
    <source>
        <dbReference type="SAM" id="Phobius"/>
    </source>
</evidence>
<dbReference type="PRINTS" id="PR01853">
    <property type="entry name" value="YAJCTRNLCASE"/>
</dbReference>
<dbReference type="InterPro" id="IPR018392">
    <property type="entry name" value="LysM"/>
</dbReference>
<evidence type="ECO:0000256" key="9">
    <source>
        <dbReference type="SAM" id="MobiDB-lite"/>
    </source>
</evidence>
<evidence type="ECO:0000313" key="12">
    <source>
        <dbReference type="EMBL" id="KAK3606786.1"/>
    </source>
</evidence>
<protein>
    <recommendedName>
        <fullName evidence="11">SPOR domain-containing protein</fullName>
    </recommendedName>
</protein>
<evidence type="ECO:0000256" key="7">
    <source>
        <dbReference type="ARBA" id="ARBA00023010"/>
    </source>
</evidence>
<keyword evidence="7" id="KW-0811">Translocation</keyword>
<dbReference type="Gene3D" id="3.30.70.1070">
    <property type="entry name" value="Sporulation related repeat"/>
    <property type="match status" value="1"/>
</dbReference>
<proteinExistence type="predicted"/>
<evidence type="ECO:0000256" key="8">
    <source>
        <dbReference type="ARBA" id="ARBA00023136"/>
    </source>
</evidence>
<feature type="compositionally biased region" description="Polar residues" evidence="9">
    <location>
        <begin position="499"/>
        <end position="508"/>
    </location>
</feature>
<sequence length="508" mass="57086">MIALFFNSGNDYEPVVTKTLTQKPVSETPESASPQITVLNVPSDLSGDSTSPELIENSMKKDPTVNSVKKTTASDDSYAYVRLSSGDTLWDIAKATGNHNPWRWTDILSVNRGKTDYLYFNSENNVWYVIVPKGEQVKVPKGDLKIKADSKTKLYALQLAAYSESEKQMAFDYVKKLVQDGYHAYVYLTDKEIKSGSNAPRKYYRVRVGFFEDTGAASDTAEKIRVKYSTEPFFSGDYFITSPEKNERDGKLLDFGIQMLNPYAVEFHQAEDYESAVAKLRTVPVGKPYGYVVKLTVGDSRYAVRAGFFPNQQSAQAYIDTLNLKHKNGYIDAQVVKLTNIHEVAGTGDTQSFIMQLVPFALIIVIFYFFIIRPQQKKQKQHREMLRALKKGDRVILSSGIHGRVERIFDNKDFLLVSIADNATVKVQRDHITGKTVFDNQSPGSGSKNSGESEDGETGNSGNNYNRNRGRRNNFNRNRQSRDNNSQNNAQDSDKKTDSGNNPDSQDA</sequence>
<feature type="domain" description="SPOR" evidence="11">
    <location>
        <begin position="152"/>
        <end position="227"/>
    </location>
</feature>
<evidence type="ECO:0000313" key="13">
    <source>
        <dbReference type="Proteomes" id="UP001195483"/>
    </source>
</evidence>
<keyword evidence="13" id="KW-1185">Reference proteome</keyword>
<dbReference type="GO" id="GO:0005886">
    <property type="term" value="C:plasma membrane"/>
    <property type="evidence" value="ECO:0007669"/>
    <property type="project" value="UniProtKB-SubCell"/>
</dbReference>
<dbReference type="PANTHER" id="PTHR33909:SF1">
    <property type="entry name" value="SEC TRANSLOCON ACCESSORY COMPLEX SUBUNIT YAJC"/>
    <property type="match status" value="1"/>
</dbReference>
<dbReference type="EMBL" id="JAEAOA010001141">
    <property type="protein sequence ID" value="KAK3606786.1"/>
    <property type="molecule type" value="Genomic_DNA"/>
</dbReference>
<feature type="domain" description="SPOR" evidence="11">
    <location>
        <begin position="266"/>
        <end position="336"/>
    </location>
</feature>
<dbReference type="GO" id="GO:0015031">
    <property type="term" value="P:protein transport"/>
    <property type="evidence" value="ECO:0007669"/>
    <property type="project" value="UniProtKB-KW"/>
</dbReference>
<reference evidence="12" key="3">
    <citation type="submission" date="2023-05" db="EMBL/GenBank/DDBJ databases">
        <authorList>
            <person name="Smith C.H."/>
        </authorList>
    </citation>
    <scope>NUCLEOTIDE SEQUENCE</scope>
    <source>
        <strain evidence="12">CHS0354</strain>
        <tissue evidence="12">Mantle</tissue>
    </source>
</reference>
<evidence type="ECO:0000256" key="2">
    <source>
        <dbReference type="ARBA" id="ARBA00022448"/>
    </source>
</evidence>
<dbReference type="CDD" id="cd00118">
    <property type="entry name" value="LysM"/>
    <property type="match status" value="1"/>
</dbReference>
<keyword evidence="6 10" id="KW-1133">Transmembrane helix</keyword>
<dbReference type="NCBIfam" id="TIGR00739">
    <property type="entry name" value="yajC"/>
    <property type="match status" value="1"/>
</dbReference>
<feature type="region of interest" description="Disordered" evidence="9">
    <location>
        <begin position="434"/>
        <end position="508"/>
    </location>
</feature>
<dbReference type="PANTHER" id="PTHR33909">
    <property type="entry name" value="SEC TRANSLOCON ACCESSORY COMPLEX SUBUNIT YAJC"/>
    <property type="match status" value="1"/>
</dbReference>